<evidence type="ECO:0000256" key="1">
    <source>
        <dbReference type="SAM" id="MobiDB-lite"/>
    </source>
</evidence>
<dbReference type="GO" id="GO:0003844">
    <property type="term" value="F:1,4-alpha-glucan branching enzyme activity"/>
    <property type="evidence" value="ECO:0007669"/>
    <property type="project" value="TreeGrafter"/>
</dbReference>
<dbReference type="AlphaFoldDB" id="A0A426YUP0"/>
<sequence length="145" mass="16306">MLVPGTESDDLSSSTTLNSNKEAASSNLQVLQETSGVKIEDNIELEAGKTSISSELIGEERMNQGDKSSVSSQAKEEVENVEEKLRFVPPPGTGQKIYEIDPSLWGYRGHHDYRYNRYKKIREVIDQYEGGLEEFSCGYEKFGFQ</sequence>
<dbReference type="GO" id="GO:0005737">
    <property type="term" value="C:cytoplasm"/>
    <property type="evidence" value="ECO:0007669"/>
    <property type="project" value="TreeGrafter"/>
</dbReference>
<feature type="compositionally biased region" description="Polar residues" evidence="1">
    <location>
        <begin position="21"/>
        <end position="33"/>
    </location>
</feature>
<dbReference type="PANTHER" id="PTHR43651">
    <property type="entry name" value="1,4-ALPHA-GLUCAN-BRANCHING ENZYME"/>
    <property type="match status" value="1"/>
</dbReference>
<gene>
    <name evidence="2" type="ORF">B296_00048464</name>
</gene>
<feature type="compositionally biased region" description="Low complexity" evidence="1">
    <location>
        <begin position="11"/>
        <end position="20"/>
    </location>
</feature>
<organism evidence="2 3">
    <name type="scientific">Ensete ventricosum</name>
    <name type="common">Abyssinian banana</name>
    <name type="synonym">Musa ensete</name>
    <dbReference type="NCBI Taxonomy" id="4639"/>
    <lineage>
        <taxon>Eukaryota</taxon>
        <taxon>Viridiplantae</taxon>
        <taxon>Streptophyta</taxon>
        <taxon>Embryophyta</taxon>
        <taxon>Tracheophyta</taxon>
        <taxon>Spermatophyta</taxon>
        <taxon>Magnoliopsida</taxon>
        <taxon>Liliopsida</taxon>
        <taxon>Zingiberales</taxon>
        <taxon>Musaceae</taxon>
        <taxon>Ensete</taxon>
    </lineage>
</organism>
<accession>A0A426YUP0</accession>
<dbReference type="PANTHER" id="PTHR43651:SF3">
    <property type="entry name" value="1,4-ALPHA-GLUCAN-BRANCHING ENZYME"/>
    <property type="match status" value="1"/>
</dbReference>
<protein>
    <submittedName>
        <fullName evidence="2">Uncharacterized protein</fullName>
    </submittedName>
</protein>
<evidence type="ECO:0000313" key="3">
    <source>
        <dbReference type="Proteomes" id="UP000287651"/>
    </source>
</evidence>
<proteinExistence type="predicted"/>
<dbReference type="Gene3D" id="3.20.20.80">
    <property type="entry name" value="Glycosidases"/>
    <property type="match status" value="1"/>
</dbReference>
<evidence type="ECO:0000313" key="2">
    <source>
        <dbReference type="EMBL" id="RRT55429.1"/>
    </source>
</evidence>
<dbReference type="Proteomes" id="UP000287651">
    <property type="component" value="Unassembled WGS sequence"/>
</dbReference>
<feature type="compositionally biased region" description="Basic and acidic residues" evidence="1">
    <location>
        <begin position="74"/>
        <end position="86"/>
    </location>
</feature>
<feature type="region of interest" description="Disordered" evidence="1">
    <location>
        <begin position="1"/>
        <end position="33"/>
    </location>
</feature>
<dbReference type="GO" id="GO:0005982">
    <property type="term" value="P:starch metabolic process"/>
    <property type="evidence" value="ECO:0007669"/>
    <property type="project" value="TreeGrafter"/>
</dbReference>
<reference evidence="2 3" key="1">
    <citation type="journal article" date="2014" name="Agronomy (Basel)">
        <title>A Draft Genome Sequence for Ensete ventricosum, the Drought-Tolerant Tree Against Hunger.</title>
        <authorList>
            <person name="Harrison J."/>
            <person name="Moore K.A."/>
            <person name="Paszkiewicz K."/>
            <person name="Jones T."/>
            <person name="Grant M."/>
            <person name="Ambacheew D."/>
            <person name="Muzemil S."/>
            <person name="Studholme D.J."/>
        </authorList>
    </citation>
    <scope>NUCLEOTIDE SEQUENCE [LARGE SCALE GENOMIC DNA]</scope>
</reference>
<dbReference type="EMBL" id="AMZH03010094">
    <property type="protein sequence ID" value="RRT55429.1"/>
    <property type="molecule type" value="Genomic_DNA"/>
</dbReference>
<feature type="region of interest" description="Disordered" evidence="1">
    <location>
        <begin position="50"/>
        <end position="92"/>
    </location>
</feature>
<comment type="caution">
    <text evidence="2">The sequence shown here is derived from an EMBL/GenBank/DDBJ whole genome shotgun (WGS) entry which is preliminary data.</text>
</comment>
<name>A0A426YUP0_ENSVE</name>